<evidence type="ECO:0000256" key="2">
    <source>
        <dbReference type="ARBA" id="ARBA00022642"/>
    </source>
</evidence>
<feature type="active site" evidence="6">
    <location>
        <position position="229"/>
    </location>
</feature>
<dbReference type="HAMAP" id="MF_01265">
    <property type="entry name" value="NadX"/>
    <property type="match status" value="1"/>
</dbReference>
<keyword evidence="2 6" id="KW-0662">Pyridine nucleotide biosynthesis</keyword>
<evidence type="ECO:0000256" key="4">
    <source>
        <dbReference type="ARBA" id="ARBA00023002"/>
    </source>
</evidence>
<dbReference type="Pfam" id="PF01958">
    <property type="entry name" value="Asp_DH_C"/>
    <property type="match status" value="1"/>
</dbReference>
<keyword evidence="10" id="KW-1185">Reference proteome</keyword>
<dbReference type="Proteomes" id="UP000463224">
    <property type="component" value="Unassembled WGS sequence"/>
</dbReference>
<sequence length="276" mass="28642">MSVSERTSRRHLRVAIVGWGAIARRVVALLAERGRGEIAFVAVAVRDTAASRPDLPASARLIAEPGDLTGLDIDLVVEAAGRASVEPWGQAALSAGRDFVVSSTSAFCDDALMARLVASADHTGAQIVVPPGAMGGIDALAAAATLCLDTVEHTIVKPPAAWRGTAAETLVDLDGLNRAAIFFSGTARQAADRFPQNANVAVISALAGIGLDRTRVSLCADPAASRNGHRIAAGGAFGRLDISIDNEPLATNPKSSEMTALSLVRLLENRVRALVR</sequence>
<dbReference type="GO" id="GO:0009435">
    <property type="term" value="P:NAD+ biosynthetic process"/>
    <property type="evidence" value="ECO:0007669"/>
    <property type="project" value="UniProtKB-UniRule"/>
</dbReference>
<comment type="function">
    <text evidence="6">Specifically catalyzes the NAD or NADP-dependent dehydrogenation of L-aspartate to iminoaspartate.</text>
</comment>
<dbReference type="SUPFAM" id="SSF55347">
    <property type="entry name" value="Glyceraldehyde-3-phosphate dehydrogenase-like, C-terminal domain"/>
    <property type="match status" value="1"/>
</dbReference>
<dbReference type="GO" id="GO:0051287">
    <property type="term" value="F:NAD binding"/>
    <property type="evidence" value="ECO:0007669"/>
    <property type="project" value="UniProtKB-UniRule"/>
</dbReference>
<keyword evidence="3 6" id="KW-0521">NADP</keyword>
<dbReference type="RefSeq" id="WP_156713977.1">
    <property type="nucleotide sequence ID" value="NZ_WPHG01000004.1"/>
</dbReference>
<comment type="miscellaneous">
    <text evidence="6">The iminoaspartate product is unstable in aqueous solution and can decompose to oxaloacetate and ammonia.</text>
</comment>
<evidence type="ECO:0000313" key="9">
    <source>
        <dbReference type="EMBL" id="MVA99012.1"/>
    </source>
</evidence>
<comment type="similarity">
    <text evidence="1 6">Belongs to the L-aspartate dehydrogenase family.</text>
</comment>
<comment type="pathway">
    <text evidence="6">Cofactor biosynthesis; NAD(+) biosynthesis; iminoaspartate from L-aspartate (dehydrogenase route): step 1/1.</text>
</comment>
<dbReference type="Gene3D" id="3.40.50.720">
    <property type="entry name" value="NAD(P)-binding Rossmann-like Domain"/>
    <property type="match status" value="1"/>
</dbReference>
<feature type="domain" description="Aspartate/homoserine dehydrogenase NAD-binding" evidence="8">
    <location>
        <begin position="18"/>
        <end position="130"/>
    </location>
</feature>
<accession>A0A844QHR3</accession>
<dbReference type="InterPro" id="IPR020626">
    <property type="entry name" value="Asp_DH_prok"/>
</dbReference>
<evidence type="ECO:0000256" key="3">
    <source>
        <dbReference type="ARBA" id="ARBA00022857"/>
    </source>
</evidence>
<keyword evidence="5 6" id="KW-0520">NAD</keyword>
<dbReference type="InterPro" id="IPR005106">
    <property type="entry name" value="Asp/hSer_DH_NAD-bd"/>
</dbReference>
<dbReference type="GO" id="GO:0033735">
    <property type="term" value="F:aspartate dehydrogenase [NAD(P)+] activity"/>
    <property type="evidence" value="ECO:0007669"/>
    <property type="project" value="UniProtKB-EC"/>
</dbReference>
<dbReference type="PIRSF" id="PIRSF005227">
    <property type="entry name" value="Asp_dh_NAD_syn"/>
    <property type="match status" value="1"/>
</dbReference>
<dbReference type="Pfam" id="PF03447">
    <property type="entry name" value="NAD_binding_3"/>
    <property type="match status" value="1"/>
</dbReference>
<dbReference type="InterPro" id="IPR036291">
    <property type="entry name" value="NAD(P)-bd_dom_sf"/>
</dbReference>
<dbReference type="PANTHER" id="PTHR31873:SF6">
    <property type="entry name" value="ASPARTATE DEHYDROGENASE DOMAIN-CONTAINING PROTEIN"/>
    <property type="match status" value="1"/>
</dbReference>
<evidence type="ECO:0000259" key="7">
    <source>
        <dbReference type="Pfam" id="PF01958"/>
    </source>
</evidence>
<dbReference type="InterPro" id="IPR002811">
    <property type="entry name" value="Asp_DH"/>
</dbReference>
<organism evidence="9 10">
    <name type="scientific">Nitratireductor arenosus</name>
    <dbReference type="NCBI Taxonomy" id="2682096"/>
    <lineage>
        <taxon>Bacteria</taxon>
        <taxon>Pseudomonadati</taxon>
        <taxon>Pseudomonadota</taxon>
        <taxon>Alphaproteobacteria</taxon>
        <taxon>Hyphomicrobiales</taxon>
        <taxon>Phyllobacteriaceae</taxon>
        <taxon>Nitratireductor</taxon>
    </lineage>
</organism>
<keyword evidence="4 6" id="KW-0560">Oxidoreductase</keyword>
<name>A0A844QHR3_9HYPH</name>
<dbReference type="InterPro" id="IPR011182">
    <property type="entry name" value="L-Asp_DH"/>
</dbReference>
<proteinExistence type="inferred from homology"/>
<reference evidence="9 10" key="1">
    <citation type="submission" date="2019-12" db="EMBL/GenBank/DDBJ databases">
        <title>Nitratireductor arenosus sp. nov., Isolated from sea sand, Jeju island, South Korea.</title>
        <authorList>
            <person name="Kim W."/>
        </authorList>
    </citation>
    <scope>NUCLEOTIDE SEQUENCE [LARGE SCALE GENOMIC DNA]</scope>
    <source>
        <strain evidence="9 10">CAU 1489</strain>
    </source>
</reference>
<evidence type="ECO:0000256" key="6">
    <source>
        <dbReference type="HAMAP-Rule" id="MF_01265"/>
    </source>
</evidence>
<feature type="binding site" evidence="6">
    <location>
        <position position="199"/>
    </location>
    <ligand>
        <name>NAD(+)</name>
        <dbReference type="ChEBI" id="CHEBI:57540"/>
    </ligand>
</feature>
<dbReference type="GO" id="GO:0050661">
    <property type="term" value="F:NADP binding"/>
    <property type="evidence" value="ECO:0007669"/>
    <property type="project" value="UniProtKB-UniRule"/>
</dbReference>
<evidence type="ECO:0000256" key="5">
    <source>
        <dbReference type="ARBA" id="ARBA00023027"/>
    </source>
</evidence>
<comment type="caution">
    <text evidence="9">The sequence shown here is derived from an EMBL/GenBank/DDBJ whole genome shotgun (WGS) entry which is preliminary data.</text>
</comment>
<feature type="binding site" evidence="6">
    <location>
        <position position="133"/>
    </location>
    <ligand>
        <name>NAD(+)</name>
        <dbReference type="ChEBI" id="CHEBI:57540"/>
    </ligand>
</feature>
<dbReference type="Gene3D" id="3.30.360.10">
    <property type="entry name" value="Dihydrodipicolinate Reductase, domain 2"/>
    <property type="match status" value="1"/>
</dbReference>
<evidence type="ECO:0000259" key="8">
    <source>
        <dbReference type="Pfam" id="PF03447"/>
    </source>
</evidence>
<feature type="domain" description="Aspartate dehydrogenase" evidence="7">
    <location>
        <begin position="178"/>
        <end position="264"/>
    </location>
</feature>
<comment type="catalytic activity">
    <reaction evidence="6">
        <text>L-aspartate + NADP(+) + H2O = oxaloacetate + NH4(+) + NADPH + H(+)</text>
        <dbReference type="Rhea" id="RHEA:11784"/>
        <dbReference type="ChEBI" id="CHEBI:15377"/>
        <dbReference type="ChEBI" id="CHEBI:15378"/>
        <dbReference type="ChEBI" id="CHEBI:16452"/>
        <dbReference type="ChEBI" id="CHEBI:28938"/>
        <dbReference type="ChEBI" id="CHEBI:29991"/>
        <dbReference type="ChEBI" id="CHEBI:57783"/>
        <dbReference type="ChEBI" id="CHEBI:58349"/>
        <dbReference type="EC" id="1.4.1.21"/>
    </reaction>
</comment>
<dbReference type="EC" id="1.4.1.21" evidence="6"/>
<dbReference type="AlphaFoldDB" id="A0A844QHR3"/>
<evidence type="ECO:0000313" key="10">
    <source>
        <dbReference type="Proteomes" id="UP000463224"/>
    </source>
</evidence>
<dbReference type="UniPathway" id="UPA00253">
    <property type="reaction ID" value="UER00456"/>
</dbReference>
<dbReference type="SUPFAM" id="SSF51735">
    <property type="entry name" value="NAD(P)-binding Rossmann-fold domains"/>
    <property type="match status" value="1"/>
</dbReference>
<evidence type="ECO:0000256" key="1">
    <source>
        <dbReference type="ARBA" id="ARBA00008331"/>
    </source>
</evidence>
<protein>
    <recommendedName>
        <fullName evidence="6">L-aspartate dehydrogenase</fullName>
        <ecNumber evidence="6">1.4.1.21</ecNumber>
    </recommendedName>
</protein>
<dbReference type="PANTHER" id="PTHR31873">
    <property type="entry name" value="L-ASPARTATE DEHYDROGENASE-RELATED"/>
    <property type="match status" value="1"/>
</dbReference>
<dbReference type="NCBIfam" id="NF009828">
    <property type="entry name" value="PRK13303.1-3"/>
    <property type="match status" value="1"/>
</dbReference>
<comment type="catalytic activity">
    <reaction evidence="6">
        <text>L-aspartate + NAD(+) + H2O = oxaloacetate + NH4(+) + NADH + H(+)</text>
        <dbReference type="Rhea" id="RHEA:11788"/>
        <dbReference type="ChEBI" id="CHEBI:15377"/>
        <dbReference type="ChEBI" id="CHEBI:15378"/>
        <dbReference type="ChEBI" id="CHEBI:16452"/>
        <dbReference type="ChEBI" id="CHEBI:28938"/>
        <dbReference type="ChEBI" id="CHEBI:29991"/>
        <dbReference type="ChEBI" id="CHEBI:57540"/>
        <dbReference type="ChEBI" id="CHEBI:57945"/>
        <dbReference type="EC" id="1.4.1.21"/>
    </reaction>
</comment>
<dbReference type="GO" id="GO:0016639">
    <property type="term" value="F:oxidoreductase activity, acting on the CH-NH2 group of donors, NAD or NADP as acceptor"/>
    <property type="evidence" value="ECO:0007669"/>
    <property type="project" value="UniProtKB-UniRule"/>
</dbReference>
<dbReference type="EMBL" id="WPHG01000004">
    <property type="protein sequence ID" value="MVA99012.1"/>
    <property type="molecule type" value="Genomic_DNA"/>
</dbReference>
<gene>
    <name evidence="6" type="primary">nadX</name>
    <name evidence="9" type="ORF">GN330_17325</name>
</gene>